<feature type="compositionally biased region" description="Acidic residues" evidence="1">
    <location>
        <begin position="74"/>
        <end position="93"/>
    </location>
</feature>
<dbReference type="Proteomes" id="UP000217199">
    <property type="component" value="Unassembled WGS sequence"/>
</dbReference>
<dbReference type="InParanoid" id="A0A286UUN3"/>
<evidence type="ECO:0000256" key="1">
    <source>
        <dbReference type="SAM" id="MobiDB-lite"/>
    </source>
</evidence>
<dbReference type="InterPro" id="IPR019835">
    <property type="entry name" value="SWIB_domain"/>
</dbReference>
<dbReference type="CDD" id="cd10567">
    <property type="entry name" value="SWIB-MDM2_like"/>
    <property type="match status" value="1"/>
</dbReference>
<dbReference type="Pfam" id="PF02201">
    <property type="entry name" value="SWIB"/>
    <property type="match status" value="1"/>
</dbReference>
<feature type="compositionally biased region" description="Basic residues" evidence="1">
    <location>
        <begin position="145"/>
        <end position="159"/>
    </location>
</feature>
<accession>A0A286UUN3</accession>
<protein>
    <submittedName>
        <fullName evidence="3">SWIB-domain-containing</fullName>
    </submittedName>
</protein>
<evidence type="ECO:0000259" key="2">
    <source>
        <dbReference type="PROSITE" id="PS51925"/>
    </source>
</evidence>
<dbReference type="InterPro" id="IPR036885">
    <property type="entry name" value="SWIB_MDM2_dom_sf"/>
</dbReference>
<organism evidence="3 4">
    <name type="scientific">Pyrrhoderma noxium</name>
    <dbReference type="NCBI Taxonomy" id="2282107"/>
    <lineage>
        <taxon>Eukaryota</taxon>
        <taxon>Fungi</taxon>
        <taxon>Dikarya</taxon>
        <taxon>Basidiomycota</taxon>
        <taxon>Agaricomycotina</taxon>
        <taxon>Agaricomycetes</taxon>
        <taxon>Hymenochaetales</taxon>
        <taxon>Hymenochaetaceae</taxon>
        <taxon>Pyrrhoderma</taxon>
    </lineage>
</organism>
<feature type="domain" description="DM2" evidence="2">
    <location>
        <begin position="193"/>
        <end position="270"/>
    </location>
</feature>
<gene>
    <name evidence="3" type="ORF">PNOK_0027000</name>
</gene>
<dbReference type="PANTHER" id="PTHR13844">
    <property type="entry name" value="SWI/SNF-RELATED MATRIX-ASSOCIATED ACTIN-DEPENDENT REGULATOR OF CHROMATIN SUBFAMILY D"/>
    <property type="match status" value="1"/>
</dbReference>
<feature type="region of interest" description="Disordered" evidence="1">
    <location>
        <begin position="68"/>
        <end position="194"/>
    </location>
</feature>
<evidence type="ECO:0000313" key="4">
    <source>
        <dbReference type="Proteomes" id="UP000217199"/>
    </source>
</evidence>
<dbReference type="SMART" id="SM00151">
    <property type="entry name" value="SWIB"/>
    <property type="match status" value="1"/>
</dbReference>
<dbReference type="AlphaFoldDB" id="A0A286UUN3"/>
<keyword evidence="4" id="KW-1185">Reference proteome</keyword>
<name>A0A286UUN3_9AGAM</name>
<comment type="caution">
    <text evidence="3">The sequence shown here is derived from an EMBL/GenBank/DDBJ whole genome shotgun (WGS) entry which is preliminary data.</text>
</comment>
<dbReference type="SUPFAM" id="SSF47592">
    <property type="entry name" value="SWIB/MDM2 domain"/>
    <property type="match status" value="1"/>
</dbReference>
<reference evidence="3 4" key="1">
    <citation type="journal article" date="2017" name="Mol. Ecol.">
        <title>Comparative and population genomic landscape of Phellinus noxius: A hypervariable fungus causing root rot in trees.</title>
        <authorList>
            <person name="Chung C.L."/>
            <person name="Lee T.J."/>
            <person name="Akiba M."/>
            <person name="Lee H.H."/>
            <person name="Kuo T.H."/>
            <person name="Liu D."/>
            <person name="Ke H.M."/>
            <person name="Yokoi T."/>
            <person name="Roa M.B."/>
            <person name="Lu M.J."/>
            <person name="Chang Y.Y."/>
            <person name="Ann P.J."/>
            <person name="Tsai J.N."/>
            <person name="Chen C.Y."/>
            <person name="Tzean S.S."/>
            <person name="Ota Y."/>
            <person name="Hattori T."/>
            <person name="Sahashi N."/>
            <person name="Liou R.F."/>
            <person name="Kikuchi T."/>
            <person name="Tsai I.J."/>
        </authorList>
    </citation>
    <scope>NUCLEOTIDE SEQUENCE [LARGE SCALE GENOMIC DNA]</scope>
    <source>
        <strain evidence="3 4">FFPRI411160</strain>
    </source>
</reference>
<sequence length="272" mass="29736">MSVDYLEPSIRDILQATPIEDLGTITAKDVRARLVSDGVAGESWLKENKKEVNALIGRVFEAVSAPLVSPDSVPQEDDAGGAEYQVEDAEYANDVDASSASPPPQRKTKKSKRELTDEEYARQLSSELNGRARSSRAGKATSGRGSKKAANKPSKKNKKSAAVVEDSDASDVYSDSDTKPKKKRSGGGGAKGGFGKEYILSGPLSALLEVEKLSRPQVVKQLWVYIKDNALQNPSNRREILCDDRMRPIFNADKIDMFKMNKVLGQHLHETE</sequence>
<proteinExistence type="predicted"/>
<dbReference type="PROSITE" id="PS51925">
    <property type="entry name" value="SWIB_MDM2"/>
    <property type="match status" value="1"/>
</dbReference>
<dbReference type="EMBL" id="NBII01000001">
    <property type="protein sequence ID" value="PAV23202.1"/>
    <property type="molecule type" value="Genomic_DNA"/>
</dbReference>
<feature type="compositionally biased region" description="Low complexity" evidence="1">
    <location>
        <begin position="160"/>
        <end position="175"/>
    </location>
</feature>
<dbReference type="Gene3D" id="1.10.245.10">
    <property type="entry name" value="SWIB/MDM2 domain"/>
    <property type="match status" value="1"/>
</dbReference>
<dbReference type="OrthoDB" id="10251073at2759"/>
<dbReference type="STRING" id="2282107.A0A286UUN3"/>
<evidence type="ECO:0000313" key="3">
    <source>
        <dbReference type="EMBL" id="PAV23202.1"/>
    </source>
</evidence>
<dbReference type="InterPro" id="IPR003121">
    <property type="entry name" value="SWIB_MDM2_domain"/>
</dbReference>